<name>A0A7V9Z879_9BACL</name>
<dbReference type="InterPro" id="IPR016181">
    <property type="entry name" value="Acyl_CoA_acyltransferase"/>
</dbReference>
<evidence type="ECO:0000313" key="2">
    <source>
        <dbReference type="Proteomes" id="UP000523087"/>
    </source>
</evidence>
<proteinExistence type="predicted"/>
<keyword evidence="2" id="KW-1185">Reference proteome</keyword>
<protein>
    <submittedName>
        <fullName evidence="1">Uncharacterized protein</fullName>
    </submittedName>
</protein>
<dbReference type="Proteomes" id="UP000523087">
    <property type="component" value="Unassembled WGS sequence"/>
</dbReference>
<organism evidence="1 2">
    <name type="scientific">Thermaerobacillus caldiproteolyticus</name>
    <dbReference type="NCBI Taxonomy" id="247480"/>
    <lineage>
        <taxon>Bacteria</taxon>
        <taxon>Bacillati</taxon>
        <taxon>Bacillota</taxon>
        <taxon>Bacilli</taxon>
        <taxon>Bacillales</taxon>
        <taxon>Anoxybacillaceae</taxon>
        <taxon>Thermaerobacillus</taxon>
    </lineage>
</organism>
<sequence>MLFPTLETERLHLVEIGQQYSQKYYEIMSLDEVTRYYGMENLKSIEEAAKMIDSFKTIS</sequence>
<reference evidence="1 2" key="1">
    <citation type="submission" date="2020-07" db="EMBL/GenBank/DDBJ databases">
        <title>Genomic Encyclopedia of Type Strains, Phase IV (KMG-IV): sequencing the most valuable type-strain genomes for metagenomic binning, comparative biology and taxonomic classification.</title>
        <authorList>
            <person name="Goeker M."/>
        </authorList>
    </citation>
    <scope>NUCLEOTIDE SEQUENCE [LARGE SCALE GENOMIC DNA]</scope>
    <source>
        <strain evidence="1 2">DSM 15730</strain>
    </source>
</reference>
<evidence type="ECO:0000313" key="1">
    <source>
        <dbReference type="EMBL" id="MBA2875853.1"/>
    </source>
</evidence>
<comment type="caution">
    <text evidence="1">The sequence shown here is derived from an EMBL/GenBank/DDBJ whole genome shotgun (WGS) entry which is preliminary data.</text>
</comment>
<gene>
    <name evidence="1" type="ORF">HNR31_002647</name>
</gene>
<dbReference type="Gene3D" id="3.40.630.30">
    <property type="match status" value="1"/>
</dbReference>
<dbReference type="EMBL" id="JACDUT010000008">
    <property type="protein sequence ID" value="MBA2875853.1"/>
    <property type="molecule type" value="Genomic_DNA"/>
</dbReference>
<dbReference type="SUPFAM" id="SSF55729">
    <property type="entry name" value="Acyl-CoA N-acyltransferases (Nat)"/>
    <property type="match status" value="1"/>
</dbReference>
<accession>A0A7V9Z879</accession>
<dbReference type="AlphaFoldDB" id="A0A7V9Z879"/>